<evidence type="ECO:0000259" key="1">
    <source>
        <dbReference type="PROSITE" id="PS51186"/>
    </source>
</evidence>
<dbReference type="EMBL" id="PTIX01000019">
    <property type="protein sequence ID" value="PPK64562.1"/>
    <property type="molecule type" value="Genomic_DNA"/>
</dbReference>
<dbReference type="CDD" id="cd04301">
    <property type="entry name" value="NAT_SF"/>
    <property type="match status" value="1"/>
</dbReference>
<dbReference type="InterPro" id="IPR000182">
    <property type="entry name" value="GNAT_dom"/>
</dbReference>
<keyword evidence="3" id="KW-1185">Reference proteome</keyword>
<accession>A0A2S6GH59</accession>
<dbReference type="Pfam" id="PF13508">
    <property type="entry name" value="Acetyltransf_7"/>
    <property type="match status" value="1"/>
</dbReference>
<dbReference type="Pfam" id="PF18014">
    <property type="entry name" value="Acetyltransf_18"/>
    <property type="match status" value="1"/>
</dbReference>
<dbReference type="PROSITE" id="PS51186">
    <property type="entry name" value="GNAT"/>
    <property type="match status" value="1"/>
</dbReference>
<evidence type="ECO:0000313" key="2">
    <source>
        <dbReference type="EMBL" id="PPK64562.1"/>
    </source>
</evidence>
<gene>
    <name evidence="2" type="ORF">CLV40_119129</name>
</gene>
<proteinExistence type="predicted"/>
<protein>
    <submittedName>
        <fullName evidence="2">Acetyltransferase (GNAT) family protein</fullName>
    </submittedName>
</protein>
<dbReference type="RefSeq" id="WP_104481927.1">
    <property type="nucleotide sequence ID" value="NZ_CP154825.1"/>
</dbReference>
<dbReference type="SUPFAM" id="SSF55729">
    <property type="entry name" value="Acyl-CoA N-acyltransferases (Nat)"/>
    <property type="match status" value="1"/>
</dbReference>
<comment type="caution">
    <text evidence="2">The sequence shown here is derived from an EMBL/GenBank/DDBJ whole genome shotgun (WGS) entry which is preliminary data.</text>
</comment>
<dbReference type="InterPro" id="IPR041496">
    <property type="entry name" value="YitH/HolE_GNAT"/>
</dbReference>
<organism evidence="2 3">
    <name type="scientific">Actinokineospora auranticolor</name>
    <dbReference type="NCBI Taxonomy" id="155976"/>
    <lineage>
        <taxon>Bacteria</taxon>
        <taxon>Bacillati</taxon>
        <taxon>Actinomycetota</taxon>
        <taxon>Actinomycetes</taxon>
        <taxon>Pseudonocardiales</taxon>
        <taxon>Pseudonocardiaceae</taxon>
        <taxon>Actinokineospora</taxon>
    </lineage>
</organism>
<dbReference type="InterPro" id="IPR016181">
    <property type="entry name" value="Acyl_CoA_acyltransferase"/>
</dbReference>
<dbReference type="AlphaFoldDB" id="A0A2S6GH59"/>
<dbReference type="PANTHER" id="PTHR47237:SF2">
    <property type="entry name" value="BLL4206 PROTEIN"/>
    <property type="match status" value="1"/>
</dbReference>
<dbReference type="Gene3D" id="3.40.630.90">
    <property type="match status" value="1"/>
</dbReference>
<reference evidence="2 3" key="1">
    <citation type="submission" date="2018-02" db="EMBL/GenBank/DDBJ databases">
        <title>Genomic Encyclopedia of Archaeal and Bacterial Type Strains, Phase II (KMG-II): from individual species to whole genera.</title>
        <authorList>
            <person name="Goeker M."/>
        </authorList>
    </citation>
    <scope>NUCLEOTIDE SEQUENCE [LARGE SCALE GENOMIC DNA]</scope>
    <source>
        <strain evidence="2 3">YU 961-1</strain>
    </source>
</reference>
<feature type="domain" description="N-acetyltransferase" evidence="1">
    <location>
        <begin position="9"/>
        <end position="143"/>
    </location>
</feature>
<name>A0A2S6GH59_9PSEU</name>
<dbReference type="InterPro" id="IPR052729">
    <property type="entry name" value="Acyl/Acetyltrans_Enzymes"/>
</dbReference>
<keyword evidence="2" id="KW-0808">Transferase</keyword>
<dbReference type="GO" id="GO:0016747">
    <property type="term" value="F:acyltransferase activity, transferring groups other than amino-acyl groups"/>
    <property type="evidence" value="ECO:0007669"/>
    <property type="project" value="InterPro"/>
</dbReference>
<dbReference type="OrthoDB" id="510731at2"/>
<dbReference type="PANTHER" id="PTHR47237">
    <property type="entry name" value="SLL0310 PROTEIN"/>
    <property type="match status" value="1"/>
</dbReference>
<dbReference type="Gene3D" id="3.40.630.30">
    <property type="match status" value="1"/>
</dbReference>
<sequence>MTTGDVRNTTLIPLSTNDLSACLALAADREWPHEDRKWDFLLRVGQGYGLTDQSGGLVASAILTRTGDLAAISMVLVAARFEGRGLGTRLMRHVIAEAGTATPHLYATPLGKPLYEKLGFHSVAEADIRVGVLDAERSGRTRPACPADLPAILALDREVFGADRSGVLSGLFDFADHVRVVESDDRITAYAGTWRAGADAPTAIIGPLIAPDDDAARALVADLAADAGGPIRVDAATTHPDLGRWVTERGLSPTFHTDIMSLGGRPFPGDRRRAYLPFMQALG</sequence>
<dbReference type="Proteomes" id="UP000239203">
    <property type="component" value="Unassembled WGS sequence"/>
</dbReference>
<evidence type="ECO:0000313" key="3">
    <source>
        <dbReference type="Proteomes" id="UP000239203"/>
    </source>
</evidence>